<keyword evidence="6" id="KW-1185">Reference proteome</keyword>
<evidence type="ECO:0000259" key="4">
    <source>
        <dbReference type="PROSITE" id="PS51123"/>
    </source>
</evidence>
<dbReference type="AlphaFoldDB" id="A0A5M6IMK4"/>
<evidence type="ECO:0000313" key="6">
    <source>
        <dbReference type="Proteomes" id="UP000325255"/>
    </source>
</evidence>
<evidence type="ECO:0000313" key="5">
    <source>
        <dbReference type="EMBL" id="KAA5609462.1"/>
    </source>
</evidence>
<dbReference type="CDD" id="cd07185">
    <property type="entry name" value="OmpA_C-like"/>
    <property type="match status" value="1"/>
</dbReference>
<keyword evidence="1 3" id="KW-0732">Signal</keyword>
<dbReference type="Pfam" id="PF00691">
    <property type="entry name" value="OmpA"/>
    <property type="match status" value="1"/>
</dbReference>
<proteinExistence type="predicted"/>
<reference evidence="5 6" key="1">
    <citation type="submission" date="2019-09" db="EMBL/GenBank/DDBJ databases">
        <title>Genome sequence of Rhodovastum atsumiense, a diverse member of the Acetobacteraceae family of non-sulfur purple photosynthetic bacteria.</title>
        <authorList>
            <person name="Meyer T."/>
            <person name="Kyndt J."/>
        </authorList>
    </citation>
    <scope>NUCLEOTIDE SEQUENCE [LARGE SCALE GENOMIC DNA]</scope>
    <source>
        <strain evidence="5 6">DSM 21279</strain>
    </source>
</reference>
<dbReference type="Gene3D" id="3.30.1330.60">
    <property type="entry name" value="OmpA-like domain"/>
    <property type="match status" value="1"/>
</dbReference>
<dbReference type="InterPro" id="IPR036737">
    <property type="entry name" value="OmpA-like_sf"/>
</dbReference>
<dbReference type="RefSeq" id="WP_150043655.1">
    <property type="nucleotide sequence ID" value="NZ_OW485601.1"/>
</dbReference>
<dbReference type="PANTHER" id="PTHR30570:SF1">
    <property type="entry name" value="PHOSPHATE-BINDING PROTEIN PSTS"/>
    <property type="match status" value="1"/>
</dbReference>
<accession>A0A5M6IMK4</accession>
<dbReference type="SUPFAM" id="SSF103088">
    <property type="entry name" value="OmpA-like"/>
    <property type="match status" value="1"/>
</dbReference>
<evidence type="ECO:0000256" key="1">
    <source>
        <dbReference type="ARBA" id="ARBA00022729"/>
    </source>
</evidence>
<dbReference type="CDD" id="cd13653">
    <property type="entry name" value="PBP2_phosphate_like_1"/>
    <property type="match status" value="1"/>
</dbReference>
<name>A0A5M6IMK4_9PROT</name>
<evidence type="ECO:0000256" key="3">
    <source>
        <dbReference type="SAM" id="SignalP"/>
    </source>
</evidence>
<gene>
    <name evidence="5" type="ORF">F1189_24160</name>
</gene>
<protein>
    <submittedName>
        <fullName evidence="5">OmpA family protein</fullName>
    </submittedName>
</protein>
<dbReference type="GO" id="GO:0016020">
    <property type="term" value="C:membrane"/>
    <property type="evidence" value="ECO:0007669"/>
    <property type="project" value="UniProtKB-UniRule"/>
</dbReference>
<feature type="domain" description="OmpA-like" evidence="4">
    <location>
        <begin position="362"/>
        <end position="478"/>
    </location>
</feature>
<dbReference type="OrthoDB" id="9782229at2"/>
<sequence>MPAANFSSARVPFDRVWRRCALGAALCALLFPAAPARAQPAGDTLRLAGSNTIGEELGPALVRSFATSRLGLVNERVAVSPEPQQRRFTFSKPEAPSQLEVLIESRGTGTGFQALAGRRAEIAMASRPVTDQEETETVREPLRNAQGERVIGLDGVLVLVSGQNPLNRLTQEQIADIFAGRVTDWAQVGGRPGRIQVYRRDDASGTTDTFCNLVMQGCRGDNRFVATAQTFTSSEDLSDAVAADANGIGFAGFAYRRSAKALDIAGVCGLATTASEFTVKTEEYPLSRRLFLYAPASRQTLLVQQFLKFASTDALAQQAVRESGFINLDVAPAEPGYAANRAIADKPGLPVTRPAFTVYERTARAAQRLSVTLRFRTGSAELDSRATDDIERLVAERAAGHLGTGTIYLMGFTDNVGTWEDNLALARSRADAVAQVLRSRQVGPVVASAHAFLLPVACNDSDLGRQRNRRVEVWTARQ</sequence>
<comment type="caution">
    <text evidence="5">The sequence shown here is derived from an EMBL/GenBank/DDBJ whole genome shotgun (WGS) entry which is preliminary data.</text>
</comment>
<dbReference type="EMBL" id="VWPK01000050">
    <property type="protein sequence ID" value="KAA5609462.1"/>
    <property type="molecule type" value="Genomic_DNA"/>
</dbReference>
<dbReference type="Gene3D" id="3.40.190.10">
    <property type="entry name" value="Periplasmic binding protein-like II"/>
    <property type="match status" value="2"/>
</dbReference>
<dbReference type="PANTHER" id="PTHR30570">
    <property type="entry name" value="PERIPLASMIC PHOSPHATE BINDING COMPONENT OF PHOSPHATE ABC TRANSPORTER"/>
    <property type="match status" value="1"/>
</dbReference>
<dbReference type="SUPFAM" id="SSF53850">
    <property type="entry name" value="Periplasmic binding protein-like II"/>
    <property type="match status" value="1"/>
</dbReference>
<dbReference type="PROSITE" id="PS51123">
    <property type="entry name" value="OMPA_2"/>
    <property type="match status" value="1"/>
</dbReference>
<dbReference type="InterPro" id="IPR050811">
    <property type="entry name" value="Phosphate_ABC_transporter"/>
</dbReference>
<organism evidence="5 6">
    <name type="scientific">Rhodovastum atsumiense</name>
    <dbReference type="NCBI Taxonomy" id="504468"/>
    <lineage>
        <taxon>Bacteria</taxon>
        <taxon>Pseudomonadati</taxon>
        <taxon>Pseudomonadota</taxon>
        <taxon>Alphaproteobacteria</taxon>
        <taxon>Acetobacterales</taxon>
        <taxon>Acetobacteraceae</taxon>
        <taxon>Rhodovastum</taxon>
    </lineage>
</organism>
<dbReference type="InterPro" id="IPR006665">
    <property type="entry name" value="OmpA-like"/>
</dbReference>
<keyword evidence="2" id="KW-0472">Membrane</keyword>
<dbReference type="InterPro" id="IPR024370">
    <property type="entry name" value="PBP_domain"/>
</dbReference>
<dbReference type="Proteomes" id="UP000325255">
    <property type="component" value="Unassembled WGS sequence"/>
</dbReference>
<feature type="chain" id="PRO_5024363863" evidence="3">
    <location>
        <begin position="39"/>
        <end position="478"/>
    </location>
</feature>
<feature type="signal peptide" evidence="3">
    <location>
        <begin position="1"/>
        <end position="38"/>
    </location>
</feature>
<dbReference type="Pfam" id="PF12849">
    <property type="entry name" value="PBP_like_2"/>
    <property type="match status" value="1"/>
</dbReference>
<evidence type="ECO:0000256" key="2">
    <source>
        <dbReference type="PROSITE-ProRule" id="PRU00473"/>
    </source>
</evidence>